<name>A0A655QA52_VIBCL</name>
<accession>A0A655QA52</accession>
<sequence length="56" mass="6389">MLEDRMGYYSALDYQQTLYGMTGKSSCLTMSDDELASTLEALRSEGYLHELHDFSN</sequence>
<dbReference type="EMBL" id="CWOW01000006">
    <property type="protein sequence ID" value="CSA39083.1"/>
    <property type="molecule type" value="Genomic_DNA"/>
</dbReference>
<dbReference type="Proteomes" id="UP000044806">
    <property type="component" value="Unassembled WGS sequence"/>
</dbReference>
<organism evidence="1 2">
    <name type="scientific">Vibrio cholerae</name>
    <dbReference type="NCBI Taxonomy" id="666"/>
    <lineage>
        <taxon>Bacteria</taxon>
        <taxon>Pseudomonadati</taxon>
        <taxon>Pseudomonadota</taxon>
        <taxon>Gammaproteobacteria</taxon>
        <taxon>Vibrionales</taxon>
        <taxon>Vibrionaceae</taxon>
        <taxon>Vibrio</taxon>
    </lineage>
</organism>
<proteinExistence type="predicted"/>
<evidence type="ECO:0000313" key="2">
    <source>
        <dbReference type="Proteomes" id="UP000044806"/>
    </source>
</evidence>
<protein>
    <submittedName>
        <fullName evidence="1">Phage protein</fullName>
    </submittedName>
</protein>
<gene>
    <name evidence="1" type="ORF">ERS013165_01465</name>
</gene>
<reference evidence="1 2" key="1">
    <citation type="submission" date="2015-07" db="EMBL/GenBank/DDBJ databases">
        <authorList>
            <consortium name="Pathogen Informatics"/>
        </authorList>
    </citation>
    <scope>NUCLEOTIDE SEQUENCE [LARGE SCALE GENOMIC DNA]</scope>
    <source>
        <strain evidence="1 2">A51</strain>
    </source>
</reference>
<dbReference type="AlphaFoldDB" id="A0A655QA52"/>
<evidence type="ECO:0000313" key="1">
    <source>
        <dbReference type="EMBL" id="CSA39083.1"/>
    </source>
</evidence>